<dbReference type="SMART" id="SM00388">
    <property type="entry name" value="HisKA"/>
    <property type="match status" value="1"/>
</dbReference>
<dbReference type="Pfam" id="PF00989">
    <property type="entry name" value="PAS"/>
    <property type="match status" value="1"/>
</dbReference>
<evidence type="ECO:0000259" key="13">
    <source>
        <dbReference type="PROSITE" id="PS50109"/>
    </source>
</evidence>
<keyword evidence="11 12" id="KW-0472">Membrane</keyword>
<dbReference type="SMART" id="SM00387">
    <property type="entry name" value="HATPase_c"/>
    <property type="match status" value="1"/>
</dbReference>
<feature type="transmembrane region" description="Helical" evidence="12">
    <location>
        <begin position="167"/>
        <end position="187"/>
    </location>
</feature>
<keyword evidence="17" id="KW-1185">Reference proteome</keyword>
<comment type="subcellular location">
    <subcellularLocation>
        <location evidence="2">Cell membrane</location>
        <topology evidence="2">Multi-pass membrane protein</topology>
    </subcellularLocation>
</comment>
<dbReference type="CDD" id="cd00130">
    <property type="entry name" value="PAS"/>
    <property type="match status" value="1"/>
</dbReference>
<dbReference type="Gene3D" id="3.30.565.10">
    <property type="entry name" value="Histidine kinase-like ATPase, C-terminal domain"/>
    <property type="match status" value="1"/>
</dbReference>
<dbReference type="SUPFAM" id="SSF47384">
    <property type="entry name" value="Homodimeric domain of signal transducing histidine kinase"/>
    <property type="match status" value="1"/>
</dbReference>
<dbReference type="InterPro" id="IPR036890">
    <property type="entry name" value="HATPase_C_sf"/>
</dbReference>
<dbReference type="Pfam" id="PF00512">
    <property type="entry name" value="HisKA"/>
    <property type="match status" value="1"/>
</dbReference>
<dbReference type="SUPFAM" id="SSF55874">
    <property type="entry name" value="ATPase domain of HSP90 chaperone/DNA topoisomerase II/histidine kinase"/>
    <property type="match status" value="1"/>
</dbReference>
<dbReference type="Pfam" id="PF00672">
    <property type="entry name" value="HAMP"/>
    <property type="match status" value="1"/>
</dbReference>
<evidence type="ECO:0000259" key="15">
    <source>
        <dbReference type="PROSITE" id="PS50885"/>
    </source>
</evidence>
<dbReference type="Gene3D" id="3.30.450.20">
    <property type="entry name" value="PAS domain"/>
    <property type="match status" value="1"/>
</dbReference>
<evidence type="ECO:0000256" key="12">
    <source>
        <dbReference type="SAM" id="Phobius"/>
    </source>
</evidence>
<dbReference type="GO" id="GO:0005524">
    <property type="term" value="F:ATP binding"/>
    <property type="evidence" value="ECO:0007669"/>
    <property type="project" value="UniProtKB-KW"/>
</dbReference>
<evidence type="ECO:0000256" key="4">
    <source>
        <dbReference type="ARBA" id="ARBA00022475"/>
    </source>
</evidence>
<dbReference type="InterPro" id="IPR035965">
    <property type="entry name" value="PAS-like_dom_sf"/>
</dbReference>
<dbReference type="FunFam" id="3.30.565.10:FF:000006">
    <property type="entry name" value="Sensor histidine kinase WalK"/>
    <property type="match status" value="1"/>
</dbReference>
<dbReference type="FunFam" id="1.10.287.130:FF:000008">
    <property type="entry name" value="Two-component sensor histidine kinase"/>
    <property type="match status" value="1"/>
</dbReference>
<accession>A0A167G0W0</accession>
<reference evidence="16 17" key="1">
    <citation type="submission" date="2016-02" db="EMBL/GenBank/DDBJ databases">
        <title>Paenibacillus sp. LPB0068, isolated from Crassostrea gigas.</title>
        <authorList>
            <person name="Shin S.-K."/>
            <person name="Yi H."/>
        </authorList>
    </citation>
    <scope>NUCLEOTIDE SEQUENCE [LARGE SCALE GENOMIC DNA]</scope>
    <source>
        <strain evidence="16 17">LPB0068</strain>
    </source>
</reference>
<dbReference type="Pfam" id="PF02518">
    <property type="entry name" value="HATPase_c"/>
    <property type="match status" value="1"/>
</dbReference>
<dbReference type="InterPro" id="IPR003594">
    <property type="entry name" value="HATPase_dom"/>
</dbReference>
<evidence type="ECO:0000313" key="16">
    <source>
        <dbReference type="EMBL" id="OAB77095.1"/>
    </source>
</evidence>
<evidence type="ECO:0000256" key="1">
    <source>
        <dbReference type="ARBA" id="ARBA00000085"/>
    </source>
</evidence>
<gene>
    <name evidence="16" type="ORF">PNBC_06825</name>
</gene>
<evidence type="ECO:0000256" key="3">
    <source>
        <dbReference type="ARBA" id="ARBA00012438"/>
    </source>
</evidence>
<dbReference type="OrthoDB" id="9813151at2"/>
<proteinExistence type="predicted"/>
<protein>
    <recommendedName>
        <fullName evidence="3">histidine kinase</fullName>
        <ecNumber evidence="3">2.7.13.3</ecNumber>
    </recommendedName>
</protein>
<dbReference type="PROSITE" id="PS50109">
    <property type="entry name" value="HIS_KIN"/>
    <property type="match status" value="1"/>
</dbReference>
<dbReference type="SMART" id="SM00091">
    <property type="entry name" value="PAS"/>
    <property type="match status" value="1"/>
</dbReference>
<evidence type="ECO:0000256" key="11">
    <source>
        <dbReference type="ARBA" id="ARBA00023136"/>
    </source>
</evidence>
<dbReference type="EMBL" id="LSFN01000005">
    <property type="protein sequence ID" value="OAB77095.1"/>
    <property type="molecule type" value="Genomic_DNA"/>
</dbReference>
<dbReference type="GO" id="GO:0004721">
    <property type="term" value="F:phosphoprotein phosphatase activity"/>
    <property type="evidence" value="ECO:0007669"/>
    <property type="project" value="TreeGrafter"/>
</dbReference>
<keyword evidence="12" id="KW-1133">Transmembrane helix</keyword>
<dbReference type="PROSITE" id="PS50112">
    <property type="entry name" value="PAS"/>
    <property type="match status" value="1"/>
</dbReference>
<dbReference type="EC" id="2.7.13.3" evidence="3"/>
<dbReference type="RefSeq" id="WP_068656410.1">
    <property type="nucleotide sequence ID" value="NZ_CP017770.1"/>
</dbReference>
<keyword evidence="10" id="KW-0902">Two-component regulatory system</keyword>
<keyword evidence="4" id="KW-1003">Cell membrane</keyword>
<dbReference type="GO" id="GO:0005886">
    <property type="term" value="C:plasma membrane"/>
    <property type="evidence" value="ECO:0007669"/>
    <property type="project" value="UniProtKB-SubCell"/>
</dbReference>
<dbReference type="InterPro" id="IPR000014">
    <property type="entry name" value="PAS"/>
</dbReference>
<evidence type="ECO:0000256" key="7">
    <source>
        <dbReference type="ARBA" id="ARBA00022741"/>
    </source>
</evidence>
<dbReference type="Proteomes" id="UP000077134">
    <property type="component" value="Unassembled WGS sequence"/>
</dbReference>
<dbReference type="AlphaFoldDB" id="A0A167G0W0"/>
<keyword evidence="7" id="KW-0547">Nucleotide-binding</keyword>
<dbReference type="InterPro" id="IPR003660">
    <property type="entry name" value="HAMP_dom"/>
</dbReference>
<evidence type="ECO:0000256" key="5">
    <source>
        <dbReference type="ARBA" id="ARBA00022553"/>
    </source>
</evidence>
<sequence length="598" mass="67874">MKSFRSKLSMILMLMVGLTMIVAGFSMAKVFKESHIAILEENMAREIKLISNTMDFRSTEDEDSLMYYSQEARDIGALIESRVTFINHTGDVIGDSEKDPLIMDNHNDREEIVSARDNGIGRVIRYSNSLEQNMLYVATPIKVGNDFDGFIRLSVSLSSIEEGLHQGWKLMIIFLFILFLVAAIVSFRMAANMTSPLEQIIKVARRISHQDYDARLQIERNDEVGQLGRAINAMADSLQNQLKTIRDNEDLIQSVQDNMTSGILLIDAKGNIAVINRAAEEMLKVKAGQVTGKPYYEMKEHYELMKLLKEGLALRKTIHEERNLYYPVDIMMRVDGIPMFEEEGSYKGMLFLLQNITAIRRLENMRSEFVTNVSHELKTPIAAVRGFAETLLGGGVTDEKTARSFLQIIYDESERLNRLISDILDLSKIEQKNIAMDCSPVHISSFFESMFETMSFVAEKKKISLQSDVPAELFIEADEDKLKQIFMNLLSNAVNYTQEGGKVKVTVRHLEDDEGRERIQFTVSDTGLGIPKKDLPRIFERFYRVDKARSRFSGGTGLGLSIVKHLVDLHRGTVTVESEWNIGSAFTIELPMLQDDSH</sequence>
<keyword evidence="6" id="KW-0808">Transferase</keyword>
<name>A0A167G0W0_9BACL</name>
<dbReference type="SUPFAM" id="SSF158472">
    <property type="entry name" value="HAMP domain-like"/>
    <property type="match status" value="1"/>
</dbReference>
<dbReference type="InterPro" id="IPR013767">
    <property type="entry name" value="PAS_fold"/>
</dbReference>
<feature type="domain" description="Histidine kinase" evidence="13">
    <location>
        <begin position="372"/>
        <end position="594"/>
    </location>
</feature>
<dbReference type="InterPro" id="IPR050351">
    <property type="entry name" value="BphY/WalK/GraS-like"/>
</dbReference>
<evidence type="ECO:0000256" key="2">
    <source>
        <dbReference type="ARBA" id="ARBA00004651"/>
    </source>
</evidence>
<dbReference type="InterPro" id="IPR005467">
    <property type="entry name" value="His_kinase_dom"/>
</dbReference>
<evidence type="ECO:0000259" key="14">
    <source>
        <dbReference type="PROSITE" id="PS50112"/>
    </source>
</evidence>
<dbReference type="InterPro" id="IPR036097">
    <property type="entry name" value="HisK_dim/P_sf"/>
</dbReference>
<dbReference type="STRING" id="1763538.LPB68_17910"/>
<organism evidence="16 17">
    <name type="scientific">Paenibacillus crassostreae</name>
    <dbReference type="NCBI Taxonomy" id="1763538"/>
    <lineage>
        <taxon>Bacteria</taxon>
        <taxon>Bacillati</taxon>
        <taxon>Bacillota</taxon>
        <taxon>Bacilli</taxon>
        <taxon>Bacillales</taxon>
        <taxon>Paenibacillaceae</taxon>
        <taxon>Paenibacillus</taxon>
    </lineage>
</organism>
<dbReference type="GO" id="GO:0016036">
    <property type="term" value="P:cellular response to phosphate starvation"/>
    <property type="evidence" value="ECO:0007669"/>
    <property type="project" value="TreeGrafter"/>
</dbReference>
<dbReference type="InterPro" id="IPR003661">
    <property type="entry name" value="HisK_dim/P_dom"/>
</dbReference>
<dbReference type="GO" id="GO:0000155">
    <property type="term" value="F:phosphorelay sensor kinase activity"/>
    <property type="evidence" value="ECO:0007669"/>
    <property type="project" value="InterPro"/>
</dbReference>
<keyword evidence="9" id="KW-0067">ATP-binding</keyword>
<dbReference type="Gene3D" id="6.10.340.10">
    <property type="match status" value="1"/>
</dbReference>
<comment type="catalytic activity">
    <reaction evidence="1">
        <text>ATP + protein L-histidine = ADP + protein N-phospho-L-histidine.</text>
        <dbReference type="EC" id="2.7.13.3"/>
    </reaction>
</comment>
<evidence type="ECO:0000313" key="17">
    <source>
        <dbReference type="Proteomes" id="UP000077134"/>
    </source>
</evidence>
<dbReference type="Gene3D" id="1.10.287.130">
    <property type="match status" value="1"/>
</dbReference>
<evidence type="ECO:0000256" key="8">
    <source>
        <dbReference type="ARBA" id="ARBA00022777"/>
    </source>
</evidence>
<dbReference type="CDD" id="cd00082">
    <property type="entry name" value="HisKA"/>
    <property type="match status" value="1"/>
</dbReference>
<comment type="caution">
    <text evidence="16">The sequence shown here is derived from an EMBL/GenBank/DDBJ whole genome shotgun (WGS) entry which is preliminary data.</text>
</comment>
<evidence type="ECO:0000256" key="6">
    <source>
        <dbReference type="ARBA" id="ARBA00022679"/>
    </source>
</evidence>
<feature type="domain" description="PAS" evidence="14">
    <location>
        <begin position="248"/>
        <end position="321"/>
    </location>
</feature>
<dbReference type="PANTHER" id="PTHR45453:SF1">
    <property type="entry name" value="PHOSPHATE REGULON SENSOR PROTEIN PHOR"/>
    <property type="match status" value="1"/>
</dbReference>
<dbReference type="NCBIfam" id="TIGR00229">
    <property type="entry name" value="sensory_box"/>
    <property type="match status" value="1"/>
</dbReference>
<dbReference type="NCBIfam" id="NF046044">
    <property type="entry name" value="PnpS"/>
    <property type="match status" value="1"/>
</dbReference>
<keyword evidence="8 16" id="KW-0418">Kinase</keyword>
<dbReference type="GO" id="GO:0006355">
    <property type="term" value="P:regulation of DNA-templated transcription"/>
    <property type="evidence" value="ECO:0007669"/>
    <property type="project" value="InterPro"/>
</dbReference>
<dbReference type="CDD" id="cd06225">
    <property type="entry name" value="HAMP"/>
    <property type="match status" value="1"/>
</dbReference>
<feature type="domain" description="HAMP" evidence="15">
    <location>
        <begin position="191"/>
        <end position="243"/>
    </location>
</feature>
<dbReference type="KEGG" id="pcx:LPB68_17910"/>
<dbReference type="PANTHER" id="PTHR45453">
    <property type="entry name" value="PHOSPHATE REGULON SENSOR PROTEIN PHOR"/>
    <property type="match status" value="1"/>
</dbReference>
<dbReference type="InterPro" id="IPR004358">
    <property type="entry name" value="Sig_transdc_His_kin-like_C"/>
</dbReference>
<dbReference type="InterPro" id="IPR031967">
    <property type="entry name" value="PhoR_single_Cache-like_dom"/>
</dbReference>
<dbReference type="SMART" id="SM00304">
    <property type="entry name" value="HAMP"/>
    <property type="match status" value="1"/>
</dbReference>
<keyword evidence="12" id="KW-0812">Transmembrane</keyword>
<keyword evidence="5" id="KW-0597">Phosphoprotein</keyword>
<dbReference type="SUPFAM" id="SSF55785">
    <property type="entry name" value="PYP-like sensor domain (PAS domain)"/>
    <property type="match status" value="1"/>
</dbReference>
<dbReference type="CDD" id="cd16922">
    <property type="entry name" value="HATPase_EvgS-ArcB-TorS-like"/>
    <property type="match status" value="1"/>
</dbReference>
<evidence type="ECO:0000256" key="10">
    <source>
        <dbReference type="ARBA" id="ARBA00023012"/>
    </source>
</evidence>
<dbReference type="PROSITE" id="PS50885">
    <property type="entry name" value="HAMP"/>
    <property type="match status" value="1"/>
</dbReference>
<dbReference type="PRINTS" id="PR00344">
    <property type="entry name" value="BCTRLSENSOR"/>
</dbReference>
<evidence type="ECO:0000256" key="9">
    <source>
        <dbReference type="ARBA" id="ARBA00022840"/>
    </source>
</evidence>
<dbReference type="Pfam" id="PF16736">
    <property type="entry name" value="sCache_like"/>
    <property type="match status" value="1"/>
</dbReference>